<keyword evidence="11" id="KW-0812">Transmembrane</keyword>
<dbReference type="GO" id="GO:0005840">
    <property type="term" value="C:ribosome"/>
    <property type="evidence" value="ECO:0007669"/>
    <property type="project" value="UniProtKB-KW"/>
</dbReference>
<dbReference type="PANTHER" id="PTHR13100:SF10">
    <property type="entry name" value="CELL GROWTH-REGULATING NUCLEOLAR PROTEIN"/>
    <property type="match status" value="1"/>
</dbReference>
<dbReference type="InterPro" id="IPR039999">
    <property type="entry name" value="LYAR"/>
</dbReference>
<feature type="domain" description="Zinc finger C2H2 LYAR-type" evidence="12">
    <location>
        <begin position="487"/>
        <end position="514"/>
    </location>
</feature>
<dbReference type="GO" id="GO:0003735">
    <property type="term" value="F:structural constituent of ribosome"/>
    <property type="evidence" value="ECO:0007669"/>
    <property type="project" value="InterPro"/>
</dbReference>
<dbReference type="GO" id="GO:0006364">
    <property type="term" value="P:rRNA processing"/>
    <property type="evidence" value="ECO:0007669"/>
    <property type="project" value="TreeGrafter"/>
</dbReference>
<feature type="transmembrane region" description="Helical" evidence="11">
    <location>
        <begin position="389"/>
        <end position="409"/>
    </location>
</feature>
<evidence type="ECO:0000256" key="9">
    <source>
        <dbReference type="ARBA" id="ARBA00023274"/>
    </source>
</evidence>
<keyword evidence="6" id="KW-0862">Zinc</keyword>
<evidence type="ECO:0000259" key="14">
    <source>
        <dbReference type="Pfam" id="PF25879"/>
    </source>
</evidence>
<dbReference type="SUPFAM" id="SSF54686">
    <property type="entry name" value="Ribosomal protein L16p/L10e"/>
    <property type="match status" value="1"/>
</dbReference>
<organism evidence="15 16">
    <name type="scientific">Loa loa</name>
    <name type="common">Eye worm</name>
    <name type="synonym">Filaria loa</name>
    <dbReference type="NCBI Taxonomy" id="7209"/>
    <lineage>
        <taxon>Eukaryota</taxon>
        <taxon>Metazoa</taxon>
        <taxon>Ecdysozoa</taxon>
        <taxon>Nematoda</taxon>
        <taxon>Chromadorea</taxon>
        <taxon>Rhabditida</taxon>
        <taxon>Spirurina</taxon>
        <taxon>Spiruromorpha</taxon>
        <taxon>Filarioidea</taxon>
        <taxon>Onchocercidae</taxon>
        <taxon>Loa</taxon>
    </lineage>
</organism>
<reference evidence="15" key="1">
    <citation type="submission" date="2012-04" db="EMBL/GenBank/DDBJ databases">
        <title>The Genome Sequence of Loa loa.</title>
        <authorList>
            <consortium name="The Broad Institute Genome Sequencing Platform"/>
            <consortium name="Broad Institute Genome Sequencing Center for Infectious Disease"/>
            <person name="Nutman T.B."/>
            <person name="Fink D.L."/>
            <person name="Russ C."/>
            <person name="Young S."/>
            <person name="Zeng Q."/>
            <person name="Gargeya S."/>
            <person name="Alvarado L."/>
            <person name="Berlin A."/>
            <person name="Chapman S.B."/>
            <person name="Chen Z."/>
            <person name="Freedman E."/>
            <person name="Gellesch M."/>
            <person name="Goldberg J."/>
            <person name="Griggs A."/>
            <person name="Gujja S."/>
            <person name="Heilman E.R."/>
            <person name="Heiman D."/>
            <person name="Howarth C."/>
            <person name="Mehta T."/>
            <person name="Neiman D."/>
            <person name="Pearson M."/>
            <person name="Roberts A."/>
            <person name="Saif S."/>
            <person name="Shea T."/>
            <person name="Shenoy N."/>
            <person name="Sisk P."/>
            <person name="Stolte C."/>
            <person name="Sykes S."/>
            <person name="White J."/>
            <person name="Yandava C."/>
            <person name="Haas B."/>
            <person name="Henn M.R."/>
            <person name="Nusbaum C."/>
            <person name="Birren B."/>
        </authorList>
    </citation>
    <scope>NUCLEOTIDE SEQUENCE [LARGE SCALE GENOMIC DNA]</scope>
</reference>
<protein>
    <submittedName>
        <fullName evidence="16">39S ribosomal protein L16, mitochondrial</fullName>
    </submittedName>
</protein>
<evidence type="ECO:0000256" key="2">
    <source>
        <dbReference type="ARBA" id="ARBA00008931"/>
    </source>
</evidence>
<dbReference type="SUPFAM" id="SSF57667">
    <property type="entry name" value="beta-beta-alpha zinc fingers"/>
    <property type="match status" value="2"/>
</dbReference>
<dbReference type="GO" id="GO:0008270">
    <property type="term" value="F:zinc ion binding"/>
    <property type="evidence" value="ECO:0007669"/>
    <property type="project" value="UniProtKB-KW"/>
</dbReference>
<evidence type="ECO:0000256" key="10">
    <source>
        <dbReference type="SAM" id="MobiDB-lite"/>
    </source>
</evidence>
<dbReference type="AlphaFoldDB" id="A0A1I7VUH0"/>
<dbReference type="GO" id="GO:0006412">
    <property type="term" value="P:translation"/>
    <property type="evidence" value="ECO:0007669"/>
    <property type="project" value="InterPro"/>
</dbReference>
<dbReference type="Pfam" id="PF08790">
    <property type="entry name" value="zf-LYAR"/>
    <property type="match status" value="1"/>
</dbReference>
<feature type="domain" description="Cell growth-regulating nucleolar protein-like winged helix" evidence="14">
    <location>
        <begin position="671"/>
        <end position="732"/>
    </location>
</feature>
<keyword evidence="11" id="KW-0472">Membrane</keyword>
<dbReference type="InterPro" id="IPR058719">
    <property type="entry name" value="WHD_LYAR"/>
</dbReference>
<dbReference type="InterPro" id="IPR016180">
    <property type="entry name" value="Ribosomal_uL16_dom"/>
</dbReference>
<dbReference type="STRING" id="7209.A0A1I7VUH0"/>
<dbReference type="Pfam" id="PF10277">
    <property type="entry name" value="Frag1"/>
    <property type="match status" value="1"/>
</dbReference>
<feature type="compositionally biased region" description="Basic and acidic residues" evidence="10">
    <location>
        <begin position="633"/>
        <end position="652"/>
    </location>
</feature>
<dbReference type="FunFam" id="3.30.1490.490:FF:000001">
    <property type="entry name" value="cell growth-regulating nucleolar protein-like"/>
    <property type="match status" value="1"/>
</dbReference>
<evidence type="ECO:0000256" key="11">
    <source>
        <dbReference type="SAM" id="Phobius"/>
    </source>
</evidence>
<reference evidence="16" key="2">
    <citation type="submission" date="2016-11" db="UniProtKB">
        <authorList>
            <consortium name="WormBaseParasite"/>
        </authorList>
    </citation>
    <scope>IDENTIFICATION</scope>
</reference>
<keyword evidence="5" id="KW-0863">Zinc-finger</keyword>
<keyword evidence="9" id="KW-0687">Ribonucleoprotein</keyword>
<name>A0A1I7VUH0_LOALO</name>
<keyword evidence="4" id="KW-0677">Repeat</keyword>
<keyword evidence="15" id="KW-1185">Reference proteome</keyword>
<dbReference type="GO" id="GO:0005730">
    <property type="term" value="C:nucleolus"/>
    <property type="evidence" value="ECO:0007669"/>
    <property type="project" value="TreeGrafter"/>
</dbReference>
<feature type="transmembrane region" description="Helical" evidence="11">
    <location>
        <begin position="352"/>
        <end position="377"/>
    </location>
</feature>
<dbReference type="InterPro" id="IPR014898">
    <property type="entry name" value="Znf_C2H2_LYAR"/>
</dbReference>
<accession>A0A1I7VUH0</accession>
<dbReference type="InterPro" id="IPR047873">
    <property type="entry name" value="Ribosomal_uL16"/>
</dbReference>
<dbReference type="InterPro" id="IPR019402">
    <property type="entry name" value="CWH43_N"/>
</dbReference>
<dbReference type="InterPro" id="IPR036236">
    <property type="entry name" value="Znf_C2H2_sf"/>
</dbReference>
<dbReference type="GO" id="GO:0000122">
    <property type="term" value="P:negative regulation of transcription by RNA polymerase II"/>
    <property type="evidence" value="ECO:0007669"/>
    <property type="project" value="TreeGrafter"/>
</dbReference>
<evidence type="ECO:0000256" key="6">
    <source>
        <dbReference type="ARBA" id="ARBA00022833"/>
    </source>
</evidence>
<evidence type="ECO:0000259" key="13">
    <source>
        <dbReference type="Pfam" id="PF10277"/>
    </source>
</evidence>
<evidence type="ECO:0000313" key="15">
    <source>
        <dbReference type="Proteomes" id="UP000095285"/>
    </source>
</evidence>
<evidence type="ECO:0000259" key="12">
    <source>
        <dbReference type="Pfam" id="PF08790"/>
    </source>
</evidence>
<comment type="subcellular location">
    <subcellularLocation>
        <location evidence="1">Nucleus</location>
    </subcellularLocation>
</comment>
<feature type="region of interest" description="Disordered" evidence="10">
    <location>
        <begin position="603"/>
        <end position="655"/>
    </location>
</feature>
<proteinExistence type="inferred from homology"/>
<evidence type="ECO:0000313" key="16">
    <source>
        <dbReference type="WBParaSite" id="EN70_6405"/>
    </source>
</evidence>
<dbReference type="CDD" id="cd01433">
    <property type="entry name" value="Ribosomal_L16_L10e"/>
    <property type="match status" value="1"/>
</dbReference>
<dbReference type="Pfam" id="PF00252">
    <property type="entry name" value="Ribosomal_L16"/>
    <property type="match status" value="1"/>
</dbReference>
<evidence type="ECO:0000256" key="7">
    <source>
        <dbReference type="ARBA" id="ARBA00022980"/>
    </source>
</evidence>
<feature type="domain" description="CWH43-like N-terminal" evidence="13">
    <location>
        <begin position="260"/>
        <end position="462"/>
    </location>
</feature>
<keyword evidence="8" id="KW-0539">Nucleus</keyword>
<sequence length="1096" mass="125748">MLLRRAEKPVWQNSIRFLRNNKKWLPRPEPETFENVVFPPNGEYKLPPMPEEPTYDPALGEQKFKSSKQLVSIRGVEEIHTELIHKQYGLAAVAGGFISAYDFNFIRDRLNRNLLKNQFAIWRVPAPWLPRTKKATGAKPGSGKGNIHHYVTPVRARRIILEVGGYIMELEARAYLMYLCERFRFPVEFVSEKVLEEKKLQEKRIEEINVNKFNWDLALKYNMQDCHRWLSYYDIAFKCKYTNGCQMALVGEEELLCFSFRWFVVITAGLPFTALFLCILLALALHLDESTRTHCGVVNYLPSISAAVASFSPERYIWRFSIALHSAPRIVAALAFKNLLLTSPLRPLSDRIWFELACQIACFVNIAECLFLLLLTTASSTENYVMHKVSFLGFALCSTIYMLIATSLFQYSGRRRTSSVGEKSFQYKVLMCSTSALSLFLAVYFFERHNTYCSTTLMVFFSCDRCSEALKKNQVDKHGYRCRDTTYSCLDCGQAFSIGTYKNHIKCVTEDKKYGGKNYVEKENKGEAKQNRWIEQVERAIKNVTDKGLKDLLQQIRGFNNVPRKELKFINFLQNSFKIHNRDLCVKAWNCISEQAEKIQATEEVESKKNDGSYNRLGNDKRLNCKQGASESDGEKVKEIKTGENESKKNGIYEDDNNGAGQGIFTTDDVKRFKWKRAIKRTLKEAENGQMKVKRLRTKVIQSYLASGQSNGSDENPETIFNAKLCSLGKVAMIAEDINQMFTHMIMAVVAYNHFGIWDEDIETAESAEPCYCNGCEEPVTSSLFASCMRYFALKGEEISGLPKSMVQRIESLKYDMEIVGKIHQEYITFKLSWIGLGKDGNVDWLKTYAKCYREMPPDDFFIFAAINGIATRALWKRMDDLEKQHMLDAYDDVIRNTALLMYYPSVFNVIQYRSIVVAAQHGWPGAVCAWIGLRNNTLNNIDYEEELVANFKTPLYQTFSSPPSNYLENAILLAIHNEQYHLLRYLPTVDLTDSFNLLFPDGHVSLNFFQQLIDFPVIESLFNDKLSDYLKSVVRALLIWMSLSEVQRLQRMLAGAGDIKIRNCINQILNDISLRPINLIDACDAVTATLDIPTH</sequence>
<feature type="transmembrane region" description="Helical" evidence="11">
    <location>
        <begin position="262"/>
        <end position="284"/>
    </location>
</feature>
<dbReference type="Pfam" id="PF25879">
    <property type="entry name" value="WHD_LYAR"/>
    <property type="match status" value="1"/>
</dbReference>
<evidence type="ECO:0000256" key="4">
    <source>
        <dbReference type="ARBA" id="ARBA00022737"/>
    </source>
</evidence>
<dbReference type="GO" id="GO:1990904">
    <property type="term" value="C:ribonucleoprotein complex"/>
    <property type="evidence" value="ECO:0007669"/>
    <property type="project" value="UniProtKB-KW"/>
</dbReference>
<evidence type="ECO:0000256" key="8">
    <source>
        <dbReference type="ARBA" id="ARBA00023242"/>
    </source>
</evidence>
<keyword evidence="7" id="KW-0689">Ribosomal protein</keyword>
<dbReference type="PANTHER" id="PTHR13100">
    <property type="entry name" value="CELL GROWTH-REGULATING NUCLEOLAR PROTEIN LYAR"/>
    <property type="match status" value="1"/>
</dbReference>
<evidence type="ECO:0000256" key="5">
    <source>
        <dbReference type="ARBA" id="ARBA00022771"/>
    </source>
</evidence>
<keyword evidence="3" id="KW-0479">Metal-binding</keyword>
<dbReference type="Gene3D" id="3.90.1170.10">
    <property type="entry name" value="Ribosomal protein L10e/L16"/>
    <property type="match status" value="1"/>
</dbReference>
<dbReference type="Gene3D" id="3.30.1490.490">
    <property type="match status" value="1"/>
</dbReference>
<dbReference type="WBParaSite" id="EN70_6405">
    <property type="protein sequence ID" value="EN70_6405"/>
    <property type="gene ID" value="EN70_6405"/>
</dbReference>
<dbReference type="InterPro" id="IPR036920">
    <property type="entry name" value="Ribosomal_uL16_sf"/>
</dbReference>
<keyword evidence="11" id="KW-1133">Transmembrane helix</keyword>
<dbReference type="Proteomes" id="UP000095285">
    <property type="component" value="Unassembled WGS sequence"/>
</dbReference>
<comment type="similarity">
    <text evidence="2">Belongs to the universal ribosomal protein uL16 family.</text>
</comment>
<evidence type="ECO:0000256" key="1">
    <source>
        <dbReference type="ARBA" id="ARBA00004123"/>
    </source>
</evidence>
<feature type="transmembrane region" description="Helical" evidence="11">
    <location>
        <begin position="429"/>
        <end position="446"/>
    </location>
</feature>
<dbReference type="GO" id="GO:0003677">
    <property type="term" value="F:DNA binding"/>
    <property type="evidence" value="ECO:0007669"/>
    <property type="project" value="InterPro"/>
</dbReference>
<evidence type="ECO:0000256" key="3">
    <source>
        <dbReference type="ARBA" id="ARBA00022723"/>
    </source>
</evidence>